<keyword evidence="5" id="KW-1185">Reference proteome</keyword>
<name>A0A4R1L054_9BACT</name>
<evidence type="ECO:0000256" key="1">
    <source>
        <dbReference type="SAM" id="MobiDB-lite"/>
    </source>
</evidence>
<dbReference type="PANTHER" id="PTHR22642:SF2">
    <property type="entry name" value="PROTEIN LONG AFTER FAR-RED 3"/>
    <property type="match status" value="1"/>
</dbReference>
<dbReference type="EMBL" id="SMGK01000007">
    <property type="protein sequence ID" value="TCK70193.1"/>
    <property type="molecule type" value="Genomic_DNA"/>
</dbReference>
<evidence type="ECO:0000259" key="3">
    <source>
        <dbReference type="Pfam" id="PF07969"/>
    </source>
</evidence>
<dbReference type="InterPro" id="IPR013108">
    <property type="entry name" value="Amidohydro_3"/>
</dbReference>
<dbReference type="InterPro" id="IPR032466">
    <property type="entry name" value="Metal_Hydrolase"/>
</dbReference>
<proteinExistence type="predicted"/>
<protein>
    <recommendedName>
        <fullName evidence="3">Amidohydrolase 3 domain-containing protein</fullName>
    </recommendedName>
</protein>
<accession>A0A4R1L054</accession>
<dbReference type="Gene3D" id="3.20.20.140">
    <property type="entry name" value="Metal-dependent hydrolases"/>
    <property type="match status" value="1"/>
</dbReference>
<reference evidence="4 5" key="1">
    <citation type="submission" date="2019-03" db="EMBL/GenBank/DDBJ databases">
        <title>Genomic Encyclopedia of Type Strains, Phase IV (KMG-IV): sequencing the most valuable type-strain genomes for metagenomic binning, comparative biology and taxonomic classification.</title>
        <authorList>
            <person name="Goeker M."/>
        </authorList>
    </citation>
    <scope>NUCLEOTIDE SEQUENCE [LARGE SCALE GENOMIC DNA]</scope>
    <source>
        <strain evidence="4 5">DSM 103428</strain>
    </source>
</reference>
<dbReference type="PANTHER" id="PTHR22642">
    <property type="entry name" value="IMIDAZOLONEPROPIONASE"/>
    <property type="match status" value="1"/>
</dbReference>
<dbReference type="CDD" id="cd01300">
    <property type="entry name" value="YtcJ_like"/>
    <property type="match status" value="1"/>
</dbReference>
<dbReference type="Pfam" id="PF07969">
    <property type="entry name" value="Amidohydro_3"/>
    <property type="match status" value="1"/>
</dbReference>
<dbReference type="InterPro" id="IPR033932">
    <property type="entry name" value="YtcJ-like"/>
</dbReference>
<organism evidence="4 5">
    <name type="scientific">Acidipila rosea</name>
    <dbReference type="NCBI Taxonomy" id="768535"/>
    <lineage>
        <taxon>Bacteria</taxon>
        <taxon>Pseudomonadati</taxon>
        <taxon>Acidobacteriota</taxon>
        <taxon>Terriglobia</taxon>
        <taxon>Terriglobales</taxon>
        <taxon>Acidobacteriaceae</taxon>
        <taxon>Acidipila</taxon>
    </lineage>
</organism>
<dbReference type="SUPFAM" id="SSF51338">
    <property type="entry name" value="Composite domain of metallo-dependent hydrolases"/>
    <property type="match status" value="1"/>
</dbReference>
<dbReference type="Gene3D" id="3.10.310.70">
    <property type="match status" value="1"/>
</dbReference>
<feature type="domain" description="Amidohydrolase 3" evidence="3">
    <location>
        <begin position="75"/>
        <end position="568"/>
    </location>
</feature>
<gene>
    <name evidence="4" type="ORF">C7378_3348</name>
</gene>
<evidence type="ECO:0000313" key="5">
    <source>
        <dbReference type="Proteomes" id="UP000295210"/>
    </source>
</evidence>
<feature type="compositionally biased region" description="Basic and acidic residues" evidence="1">
    <location>
        <begin position="193"/>
        <end position="204"/>
    </location>
</feature>
<dbReference type="Gene3D" id="2.30.40.10">
    <property type="entry name" value="Urease, subunit C, domain 1"/>
    <property type="match status" value="1"/>
</dbReference>
<dbReference type="RefSeq" id="WP_165876862.1">
    <property type="nucleotide sequence ID" value="NZ_SMGK01000007.1"/>
</dbReference>
<dbReference type="GO" id="GO:0016810">
    <property type="term" value="F:hydrolase activity, acting on carbon-nitrogen (but not peptide) bonds"/>
    <property type="evidence" value="ECO:0007669"/>
    <property type="project" value="InterPro"/>
</dbReference>
<sequence>MLTRMLLALAICPTASSLPAQTADTIYLHGNILTGENLDGPHAERVSAIAVAHGYVIGAGTDTSIESRFKGPHTQLVDLGGHFAMPGFNDAHTHMGEAGHIKLSVNLIGASSLTEMEQRIAAAASLAPAGAWLTGGGWDHTLWPSKTLPTRYDLDKVTAGHPAIFSRVDGHIAVANSAALAAGGITRNTADPHGGKIDHGRDGEPTGILRETPARQLVEQHIPPPTAAEMRKGVELAIADAISHGVTTVQDNTAWAYFPIYEQMEREGRLPLRISEWLAFDDAIDTLKAHRAAHPANDRMLRTTMLKGFMDGSLGSRTAAMIAPYSDDPTNSGLPRYEQQQLNQMAIAREQAGFQMGFHAIGDRAVDMALNAFAAAQSHAPLRFTITRKSYRQTSATPTGFRNRIEHSQVVSPGDFARYKQLGVIASMQPNHLLTDMNWASARLGAERSKYAYAWKSFLDAGVPLAFGTDYPVEPITPFRGVYSAVTRMNDAGTMTFHPEQKLTIWQTLYAYTQGSAYAEFAERWKGKLAPGYVADFIVLDRDLTHIPAPQILKTQVLRTVVGGRTVYTSGK</sequence>
<dbReference type="Proteomes" id="UP000295210">
    <property type="component" value="Unassembled WGS sequence"/>
</dbReference>
<dbReference type="AlphaFoldDB" id="A0A4R1L054"/>
<feature type="signal peptide" evidence="2">
    <location>
        <begin position="1"/>
        <end position="22"/>
    </location>
</feature>
<keyword evidence="2" id="KW-0732">Signal</keyword>
<dbReference type="InterPro" id="IPR011059">
    <property type="entry name" value="Metal-dep_hydrolase_composite"/>
</dbReference>
<feature type="chain" id="PRO_5020420002" description="Amidohydrolase 3 domain-containing protein" evidence="2">
    <location>
        <begin position="23"/>
        <end position="572"/>
    </location>
</feature>
<evidence type="ECO:0000256" key="2">
    <source>
        <dbReference type="SAM" id="SignalP"/>
    </source>
</evidence>
<feature type="region of interest" description="Disordered" evidence="1">
    <location>
        <begin position="186"/>
        <end position="207"/>
    </location>
</feature>
<comment type="caution">
    <text evidence="4">The sequence shown here is derived from an EMBL/GenBank/DDBJ whole genome shotgun (WGS) entry which is preliminary data.</text>
</comment>
<evidence type="ECO:0000313" key="4">
    <source>
        <dbReference type="EMBL" id="TCK70193.1"/>
    </source>
</evidence>
<dbReference type="SUPFAM" id="SSF51556">
    <property type="entry name" value="Metallo-dependent hydrolases"/>
    <property type="match status" value="1"/>
</dbReference>